<sequence>MMLVEPKDYIENYADLREIIAQCRQHFDENRLAQFAVQPVVYDDDPEHTFDEHNHHRIRLLLALATEFNESDKPLIRWLLRENGKCFKFGFDISIETALAAFMLYKHMCWEDTAILYACKFAYGSNEQYMVDTEIALGFGLSETMNYLAKQSDNPIYQEMIYQIQAYCGNGIRLKLREQFIEYFEQRRFGYLQEELARDYGLIDD</sequence>
<dbReference type="HOGENOM" id="CLU_1336768_0_0_4"/>
<reference evidence="1 2" key="2">
    <citation type="submission" date="2011-10" db="EMBL/GenBank/DDBJ databases">
        <title>The Genome Sequence of Simonsiella muelleri ATCC 29453.</title>
        <authorList>
            <consortium name="The Broad Institute Genome Sequencing Platform"/>
            <consortium name="The Broad Institute Genome Sequencing Center for Infectious Disease"/>
            <person name="Earl A."/>
            <person name="Ward D."/>
            <person name="Feldgarden M."/>
            <person name="Gevers D."/>
            <person name="Izard J."/>
            <person name="Baranova O.V."/>
            <person name="Blanton J.M."/>
            <person name="Tanner A.C."/>
            <person name="Dewhirst F."/>
            <person name="Young S.K."/>
            <person name="Zeng Q."/>
            <person name="Gargeya S."/>
            <person name="Fitzgerald M."/>
            <person name="Haas B."/>
            <person name="Abouelleil A."/>
            <person name="Alvarado L."/>
            <person name="Arachchi H.M."/>
            <person name="Berlin A."/>
            <person name="Brown A."/>
            <person name="Chapman S.B."/>
            <person name="Chen Z."/>
            <person name="Dunbar C."/>
            <person name="Freedman E."/>
            <person name="Gearin G."/>
            <person name="Goldberg J."/>
            <person name="Griggs A."/>
            <person name="Gujja S."/>
            <person name="Heiman D."/>
            <person name="Howarth C."/>
            <person name="Larson L."/>
            <person name="Lui A."/>
            <person name="MacDonald P.J.P."/>
            <person name="Montmayeur A."/>
            <person name="Murphy C."/>
            <person name="Neiman D."/>
            <person name="Pearson M."/>
            <person name="Priest M."/>
            <person name="Roberts A."/>
            <person name="Saif S."/>
            <person name="Shea T."/>
            <person name="Shenoy N."/>
            <person name="Sisk P."/>
            <person name="Stolte C."/>
            <person name="Sykes S."/>
            <person name="Wortman J."/>
            <person name="Nusbaum C."/>
            <person name="Birren B."/>
        </authorList>
    </citation>
    <scope>NUCLEOTIDE SEQUENCE [LARGE SCALE GENOMIC DNA]</scope>
    <source>
        <strain evidence="1 2">ATCC 29453</strain>
    </source>
</reference>
<comment type="caution">
    <text evidence="1">The sequence shown here is derived from an EMBL/GenBank/DDBJ whole genome shotgun (WGS) entry which is preliminary data.</text>
</comment>
<dbReference type="RefSeq" id="WP_002641774.1">
    <property type="nucleotide sequence ID" value="NZ_CP019448.1"/>
</dbReference>
<accession>V9H5W8</accession>
<evidence type="ECO:0000313" key="2">
    <source>
        <dbReference type="Proteomes" id="UP000017813"/>
    </source>
</evidence>
<dbReference type="EMBL" id="ADCY02000024">
    <property type="protein sequence ID" value="EFG30926.1"/>
    <property type="molecule type" value="Genomic_DNA"/>
</dbReference>
<keyword evidence="2" id="KW-1185">Reference proteome</keyword>
<organism evidence="1 2">
    <name type="scientific">Simonsiella muelleri ATCC 29453</name>
    <dbReference type="NCBI Taxonomy" id="641147"/>
    <lineage>
        <taxon>Bacteria</taxon>
        <taxon>Pseudomonadati</taxon>
        <taxon>Pseudomonadota</taxon>
        <taxon>Betaproteobacteria</taxon>
        <taxon>Neisseriales</taxon>
        <taxon>Neisseriaceae</taxon>
        <taxon>Simonsiella</taxon>
    </lineage>
</organism>
<reference evidence="1 2" key="1">
    <citation type="submission" date="2010-03" db="EMBL/GenBank/DDBJ databases">
        <authorList>
            <consortium name="The Broad Institute Genome Sequencing Platform"/>
            <person name="Ward D."/>
            <person name="Earl A."/>
            <person name="Feldgarden M."/>
            <person name="Gevers D."/>
            <person name="Young S."/>
            <person name="Zeng Q."/>
            <person name="Koehrsen M."/>
            <person name="Alvarado L."/>
            <person name="Berlin A.M."/>
            <person name="Borenstein D."/>
            <person name="Chapman S.B."/>
            <person name="Chen Z."/>
            <person name="Engels R."/>
            <person name="Freedman E."/>
            <person name="Gellesch M."/>
            <person name="Goldberg J."/>
            <person name="Griggs A."/>
            <person name="Gujja S."/>
            <person name="Heilman E.R."/>
            <person name="Heiman D.I."/>
            <person name="Hepburn T.A."/>
            <person name="Howarth C."/>
            <person name="Jen D."/>
            <person name="Larson L."/>
            <person name="Mehta T."/>
            <person name="Park D."/>
            <person name="Pearson M."/>
            <person name="Richards J."/>
            <person name="Roberts A."/>
            <person name="Saif S."/>
            <person name="Shea T.D."/>
            <person name="Shenoy N."/>
            <person name="Sisk P."/>
            <person name="Stolte C."/>
            <person name="Sykes S.N."/>
            <person name="Walk T."/>
            <person name="White J."/>
            <person name="Yandava C."/>
            <person name="Izard J."/>
            <person name="Baranova O.V."/>
            <person name="Blanton J.M."/>
            <person name="Tanner A.C."/>
            <person name="Dewhirst F."/>
            <person name="Haas B."/>
            <person name="Nusbaum C."/>
            <person name="Birren B."/>
        </authorList>
    </citation>
    <scope>NUCLEOTIDE SEQUENCE [LARGE SCALE GENOMIC DNA]</scope>
    <source>
        <strain evidence="1 2">ATCC 29453</strain>
    </source>
</reference>
<dbReference type="STRING" id="641147.HMPREF9021_01154"/>
<name>V9H5W8_9NEIS</name>
<dbReference type="OrthoDB" id="6637343at2"/>
<proteinExistence type="predicted"/>
<protein>
    <submittedName>
        <fullName evidence="1">Uncharacterized protein</fullName>
    </submittedName>
</protein>
<dbReference type="KEGG" id="smur:BWP33_04385"/>
<evidence type="ECO:0000313" key="1">
    <source>
        <dbReference type="EMBL" id="EFG30926.1"/>
    </source>
</evidence>
<dbReference type="eggNOG" id="ENOG50337EX">
    <property type="taxonomic scope" value="Bacteria"/>
</dbReference>
<gene>
    <name evidence="1" type="ORF">HMPREF9021_01154</name>
</gene>
<dbReference type="Proteomes" id="UP000017813">
    <property type="component" value="Unassembled WGS sequence"/>
</dbReference>
<dbReference type="AlphaFoldDB" id="V9H5W8"/>